<reference evidence="1 2" key="1">
    <citation type="submission" date="2016-10" db="EMBL/GenBank/DDBJ databases">
        <authorList>
            <person name="de Groot N.N."/>
        </authorList>
    </citation>
    <scope>NUCLEOTIDE SEQUENCE [LARGE SCALE GENOMIC DNA]</scope>
    <source>
        <strain evidence="1 2">DSM 11363</strain>
    </source>
</reference>
<gene>
    <name evidence="1" type="ORF">SAMN05216197_101183</name>
</gene>
<evidence type="ECO:0000313" key="2">
    <source>
        <dbReference type="Proteomes" id="UP000182332"/>
    </source>
</evidence>
<proteinExistence type="predicted"/>
<dbReference type="EMBL" id="FOHW01000001">
    <property type="protein sequence ID" value="SES66870.1"/>
    <property type="molecule type" value="Genomic_DNA"/>
</dbReference>
<dbReference type="Proteomes" id="UP000182332">
    <property type="component" value="Unassembled WGS sequence"/>
</dbReference>
<sequence length="47" mass="5556">MNPNFPQPVLFRKKAQSYQARWDWLRVIEPKPDCGLQEGFKSPRQPA</sequence>
<accession>A0A1H9YDI0</accession>
<organism evidence="1 2">
    <name type="scientific">Pseudomonas graminis</name>
    <dbReference type="NCBI Taxonomy" id="158627"/>
    <lineage>
        <taxon>Bacteria</taxon>
        <taxon>Pseudomonadati</taxon>
        <taxon>Pseudomonadota</taxon>
        <taxon>Gammaproteobacteria</taxon>
        <taxon>Pseudomonadales</taxon>
        <taxon>Pseudomonadaceae</taxon>
        <taxon>Pseudomonas</taxon>
    </lineage>
</organism>
<evidence type="ECO:0000313" key="1">
    <source>
        <dbReference type="EMBL" id="SES66870.1"/>
    </source>
</evidence>
<dbReference type="AlphaFoldDB" id="A0A1H9YDI0"/>
<protein>
    <submittedName>
        <fullName evidence="1">Uncharacterized protein</fullName>
    </submittedName>
</protein>
<name>A0A1H9YDI0_9PSED</name>